<dbReference type="InterPro" id="IPR036264">
    <property type="entry name" value="Bact_exopeptidase_dim_dom"/>
</dbReference>
<feature type="domain" description="Peptidase M20 dimerisation" evidence="4">
    <location>
        <begin position="228"/>
        <end position="328"/>
    </location>
</feature>
<dbReference type="Pfam" id="PF01546">
    <property type="entry name" value="Peptidase_M20"/>
    <property type="match status" value="1"/>
</dbReference>
<dbReference type="Gene3D" id="3.40.630.10">
    <property type="entry name" value="Zn peptidases"/>
    <property type="match status" value="1"/>
</dbReference>
<dbReference type="Pfam" id="PF07687">
    <property type="entry name" value="M20_dimer"/>
    <property type="match status" value="1"/>
</dbReference>
<dbReference type="FunFam" id="3.30.70.360:FF:000001">
    <property type="entry name" value="N-acetyldiaminopimelate deacetylase"/>
    <property type="match status" value="1"/>
</dbReference>
<sequence>MTVFQVFHAVGEKPVKSYIRPTSLAALAIAFAAPASAQDLRASLAEDMPDLMELYRDLHANPELSFEEYKTSAKLAKRMRALGFEVTEGVGKTGVVSVMRNGDGPTVLLRADMDGLPVVEQTGLPFASKVMATPASGVTTGVMHACGHDTHMTGFIGAAQLLAERKDEWQGTLVMVLQPAEEAGGGARAMLADGLYTRFPKPDYAIAFHDAAADKPAGSIGISPGYALANVDSVNITVKGVGGHGAYPHTTKDPIVLASAIVMRLQTLVSRELSPLEPGVVTVGSFLAGAKHNIISNEARMQLTVRSYSDESRKLLLDGIARIARGEAVAAGMPENLMPVVEVQEDFTPSTYNDPDFAEQLLASFADRFGADRVGTQPPVMGGEDFSEYRRADPDNIKSVIFWVSGTPDHMLRALKEEGKPLPSLHSPFWAPDAEKVVATGAEALAGAALELMPRSGG</sequence>
<dbReference type="Proteomes" id="UP000444185">
    <property type="component" value="Unassembled WGS sequence"/>
</dbReference>
<keyword evidence="1 5" id="KW-0378">Hydrolase</keyword>
<feature type="binding site" evidence="2">
    <location>
        <position position="209"/>
    </location>
    <ligand>
        <name>Mn(2+)</name>
        <dbReference type="ChEBI" id="CHEBI:29035"/>
        <label>2</label>
    </ligand>
</feature>
<dbReference type="InterPro" id="IPR002933">
    <property type="entry name" value="Peptidase_M20"/>
</dbReference>
<dbReference type="EMBL" id="WTYF01000004">
    <property type="protein sequence ID" value="MXO50174.1"/>
    <property type="molecule type" value="Genomic_DNA"/>
</dbReference>
<evidence type="ECO:0000259" key="4">
    <source>
        <dbReference type="Pfam" id="PF07687"/>
    </source>
</evidence>
<keyword evidence="2" id="KW-0479">Metal-binding</keyword>
<protein>
    <submittedName>
        <fullName evidence="5">Amidohydrolase</fullName>
    </submittedName>
</protein>
<feature type="signal peptide" evidence="3">
    <location>
        <begin position="1"/>
        <end position="37"/>
    </location>
</feature>
<name>A0A844XX48_9SPHN</name>
<dbReference type="GO" id="GO:0050118">
    <property type="term" value="F:N-acetyldiaminopimelate deacetylase activity"/>
    <property type="evidence" value="ECO:0007669"/>
    <property type="project" value="UniProtKB-ARBA"/>
</dbReference>
<dbReference type="PIRSF" id="PIRSF005962">
    <property type="entry name" value="Pept_M20D_amidohydro"/>
    <property type="match status" value="1"/>
</dbReference>
<dbReference type="PANTHER" id="PTHR11014">
    <property type="entry name" value="PEPTIDASE M20 FAMILY MEMBER"/>
    <property type="match status" value="1"/>
</dbReference>
<feature type="binding site" evidence="2">
    <location>
        <position position="426"/>
    </location>
    <ligand>
        <name>Mn(2+)</name>
        <dbReference type="ChEBI" id="CHEBI:29035"/>
        <label>2</label>
    </ligand>
</feature>
<evidence type="ECO:0000313" key="5">
    <source>
        <dbReference type="EMBL" id="MXO50174.1"/>
    </source>
</evidence>
<evidence type="ECO:0000256" key="3">
    <source>
        <dbReference type="SAM" id="SignalP"/>
    </source>
</evidence>
<keyword evidence="2" id="KW-0464">Manganese</keyword>
<dbReference type="PANTHER" id="PTHR11014:SF63">
    <property type="entry name" value="METALLOPEPTIDASE, PUTATIVE (AFU_ORTHOLOGUE AFUA_6G09600)-RELATED"/>
    <property type="match status" value="1"/>
</dbReference>
<comment type="cofactor">
    <cofactor evidence="2">
        <name>Mn(2+)</name>
        <dbReference type="ChEBI" id="CHEBI:29035"/>
    </cofactor>
    <text evidence="2">The Mn(2+) ion enhances activity.</text>
</comment>
<keyword evidence="3" id="KW-0732">Signal</keyword>
<dbReference type="AlphaFoldDB" id="A0A844XX48"/>
<feature type="binding site" evidence="2">
    <location>
        <position position="182"/>
    </location>
    <ligand>
        <name>Mn(2+)</name>
        <dbReference type="ChEBI" id="CHEBI:29035"/>
        <label>2</label>
    </ligand>
</feature>
<dbReference type="InterPro" id="IPR011650">
    <property type="entry name" value="Peptidase_M20_dimer"/>
</dbReference>
<dbReference type="SUPFAM" id="SSF53187">
    <property type="entry name" value="Zn-dependent exopeptidases"/>
    <property type="match status" value="1"/>
</dbReference>
<organism evidence="5 6">
    <name type="scientific">Qipengyuania gaetbuli</name>
    <dbReference type="NCBI Taxonomy" id="266952"/>
    <lineage>
        <taxon>Bacteria</taxon>
        <taxon>Pseudomonadati</taxon>
        <taxon>Pseudomonadota</taxon>
        <taxon>Alphaproteobacteria</taxon>
        <taxon>Sphingomonadales</taxon>
        <taxon>Erythrobacteraceae</taxon>
        <taxon>Qipengyuania</taxon>
    </lineage>
</organism>
<feature type="chain" id="PRO_5032935090" evidence="3">
    <location>
        <begin position="38"/>
        <end position="458"/>
    </location>
</feature>
<dbReference type="NCBIfam" id="TIGR01891">
    <property type="entry name" value="amidohydrolases"/>
    <property type="match status" value="1"/>
</dbReference>
<dbReference type="InterPro" id="IPR017439">
    <property type="entry name" value="Amidohydrolase"/>
</dbReference>
<evidence type="ECO:0000256" key="1">
    <source>
        <dbReference type="ARBA" id="ARBA00022801"/>
    </source>
</evidence>
<dbReference type="SUPFAM" id="SSF55031">
    <property type="entry name" value="Bacterial exopeptidase dimerisation domain"/>
    <property type="match status" value="1"/>
</dbReference>
<dbReference type="GO" id="GO:0046872">
    <property type="term" value="F:metal ion binding"/>
    <property type="evidence" value="ECO:0007669"/>
    <property type="project" value="UniProtKB-KW"/>
</dbReference>
<accession>A0A844XX48</accession>
<reference evidence="5 6" key="1">
    <citation type="submission" date="2019-12" db="EMBL/GenBank/DDBJ databases">
        <title>Genomic-based taxomic classification of the family Erythrobacteraceae.</title>
        <authorList>
            <person name="Xu L."/>
        </authorList>
    </citation>
    <scope>NUCLEOTIDE SEQUENCE [LARGE SCALE GENOMIC DNA]</scope>
    <source>
        <strain evidence="5 6">DSM 16225</strain>
    </source>
</reference>
<proteinExistence type="predicted"/>
<dbReference type="OrthoDB" id="9777385at2"/>
<feature type="binding site" evidence="2">
    <location>
        <position position="146"/>
    </location>
    <ligand>
        <name>Mn(2+)</name>
        <dbReference type="ChEBI" id="CHEBI:29035"/>
        <label>2</label>
    </ligand>
</feature>
<keyword evidence="6" id="KW-1185">Reference proteome</keyword>
<evidence type="ECO:0000256" key="2">
    <source>
        <dbReference type="PIRSR" id="PIRSR005962-1"/>
    </source>
</evidence>
<evidence type="ECO:0000313" key="6">
    <source>
        <dbReference type="Proteomes" id="UP000444185"/>
    </source>
</evidence>
<gene>
    <name evidence="5" type="ORF">GRI42_02520</name>
</gene>
<feature type="binding site" evidence="2">
    <location>
        <position position="148"/>
    </location>
    <ligand>
        <name>Mn(2+)</name>
        <dbReference type="ChEBI" id="CHEBI:29035"/>
        <label>2</label>
    </ligand>
</feature>
<dbReference type="Gene3D" id="3.30.70.360">
    <property type="match status" value="1"/>
</dbReference>
<comment type="caution">
    <text evidence="5">The sequence shown here is derived from an EMBL/GenBank/DDBJ whole genome shotgun (WGS) entry which is preliminary data.</text>
</comment>
<dbReference type="GO" id="GO:0019877">
    <property type="term" value="P:diaminopimelate biosynthetic process"/>
    <property type="evidence" value="ECO:0007669"/>
    <property type="project" value="UniProtKB-ARBA"/>
</dbReference>